<organism evidence="2 3">
    <name type="scientific">Wolfiporia cocos (strain MD-104)</name>
    <name type="common">Brown rot fungus</name>
    <dbReference type="NCBI Taxonomy" id="742152"/>
    <lineage>
        <taxon>Eukaryota</taxon>
        <taxon>Fungi</taxon>
        <taxon>Dikarya</taxon>
        <taxon>Basidiomycota</taxon>
        <taxon>Agaricomycotina</taxon>
        <taxon>Agaricomycetes</taxon>
        <taxon>Polyporales</taxon>
        <taxon>Phaeolaceae</taxon>
        <taxon>Wolfiporia</taxon>
    </lineage>
</organism>
<dbReference type="OrthoDB" id="2797073at2759"/>
<keyword evidence="3" id="KW-1185">Reference proteome</keyword>
<dbReference type="STRING" id="742152.A0A2H3JMG4"/>
<feature type="non-terminal residue" evidence="2">
    <location>
        <position position="141"/>
    </location>
</feature>
<dbReference type="GO" id="GO:0006508">
    <property type="term" value="P:proteolysis"/>
    <property type="evidence" value="ECO:0007669"/>
    <property type="project" value="InterPro"/>
</dbReference>
<feature type="domain" description="Peptidase C14 caspase" evidence="1">
    <location>
        <begin position="2"/>
        <end position="109"/>
    </location>
</feature>
<reference evidence="2 3" key="1">
    <citation type="journal article" date="2012" name="Science">
        <title>The Paleozoic origin of enzymatic lignin decomposition reconstructed from 31 fungal genomes.</title>
        <authorList>
            <person name="Floudas D."/>
            <person name="Binder M."/>
            <person name="Riley R."/>
            <person name="Barry K."/>
            <person name="Blanchette R.A."/>
            <person name="Henrissat B."/>
            <person name="Martinez A.T."/>
            <person name="Otillar R."/>
            <person name="Spatafora J.W."/>
            <person name="Yadav J.S."/>
            <person name="Aerts A."/>
            <person name="Benoit I."/>
            <person name="Boyd A."/>
            <person name="Carlson A."/>
            <person name="Copeland A."/>
            <person name="Coutinho P.M."/>
            <person name="de Vries R.P."/>
            <person name="Ferreira P."/>
            <person name="Findley K."/>
            <person name="Foster B."/>
            <person name="Gaskell J."/>
            <person name="Glotzer D."/>
            <person name="Gorecki P."/>
            <person name="Heitman J."/>
            <person name="Hesse C."/>
            <person name="Hori C."/>
            <person name="Igarashi K."/>
            <person name="Jurgens J.A."/>
            <person name="Kallen N."/>
            <person name="Kersten P."/>
            <person name="Kohler A."/>
            <person name="Kuees U."/>
            <person name="Kumar T.K.A."/>
            <person name="Kuo A."/>
            <person name="LaButti K."/>
            <person name="Larrondo L.F."/>
            <person name="Lindquist E."/>
            <person name="Ling A."/>
            <person name="Lombard V."/>
            <person name="Lucas S."/>
            <person name="Lundell T."/>
            <person name="Martin R."/>
            <person name="McLaughlin D.J."/>
            <person name="Morgenstern I."/>
            <person name="Morin E."/>
            <person name="Murat C."/>
            <person name="Nagy L.G."/>
            <person name="Nolan M."/>
            <person name="Ohm R.A."/>
            <person name="Patyshakuliyeva A."/>
            <person name="Rokas A."/>
            <person name="Ruiz-Duenas F.J."/>
            <person name="Sabat G."/>
            <person name="Salamov A."/>
            <person name="Samejima M."/>
            <person name="Schmutz J."/>
            <person name="Slot J.C."/>
            <person name="St John F."/>
            <person name="Stenlid J."/>
            <person name="Sun H."/>
            <person name="Sun S."/>
            <person name="Syed K."/>
            <person name="Tsang A."/>
            <person name="Wiebenga A."/>
            <person name="Young D."/>
            <person name="Pisabarro A."/>
            <person name="Eastwood D.C."/>
            <person name="Martin F."/>
            <person name="Cullen D."/>
            <person name="Grigoriev I.V."/>
            <person name="Hibbett D.S."/>
        </authorList>
    </citation>
    <scope>NUCLEOTIDE SEQUENCE [LARGE SCALE GENOMIC DNA]</scope>
    <source>
        <strain evidence="2 3">MD-104</strain>
    </source>
</reference>
<evidence type="ECO:0000313" key="3">
    <source>
        <dbReference type="Proteomes" id="UP000218811"/>
    </source>
</evidence>
<name>A0A2H3JMG4_WOLCO</name>
<accession>A0A2H3JMG4</accession>
<dbReference type="EMBL" id="KB468135">
    <property type="protein sequence ID" value="PCH43071.1"/>
    <property type="molecule type" value="Genomic_DNA"/>
</dbReference>
<evidence type="ECO:0000259" key="1">
    <source>
        <dbReference type="Pfam" id="PF00656"/>
    </source>
</evidence>
<feature type="non-terminal residue" evidence="2">
    <location>
        <position position="1"/>
    </location>
</feature>
<gene>
    <name evidence="2" type="ORF">WOLCODRAFT_59505</name>
</gene>
<dbReference type="Pfam" id="PF00656">
    <property type="entry name" value="Peptidase_C14"/>
    <property type="match status" value="1"/>
</dbReference>
<dbReference type="Gene3D" id="3.40.50.1460">
    <property type="match status" value="1"/>
</dbReference>
<dbReference type="GO" id="GO:0004197">
    <property type="term" value="F:cysteine-type endopeptidase activity"/>
    <property type="evidence" value="ECO:0007669"/>
    <property type="project" value="InterPro"/>
</dbReference>
<protein>
    <recommendedName>
        <fullName evidence="1">Peptidase C14 caspase domain-containing protein</fullName>
    </recommendedName>
</protein>
<dbReference type="OMA" id="CHLSNEA"/>
<dbReference type="AlphaFoldDB" id="A0A2H3JMG4"/>
<dbReference type="InterPro" id="IPR011600">
    <property type="entry name" value="Pept_C14_caspase"/>
</dbReference>
<sequence>IFALLIGIDIYADAGIWNLSGCVSDCKRLETFLVGRMEVPERYICSLHNKAATRDAILTGFSNHLLDNRDITVGDVMIIFFMGHGSRVPAPEGWAPLSSNVETIQPHDEGMQKDGALIHGIPDRTIVVLMAQLACRKGDNI</sequence>
<dbReference type="Proteomes" id="UP000218811">
    <property type="component" value="Unassembled WGS sequence"/>
</dbReference>
<proteinExistence type="predicted"/>
<evidence type="ECO:0000313" key="2">
    <source>
        <dbReference type="EMBL" id="PCH43071.1"/>
    </source>
</evidence>